<reference evidence="2 3" key="1">
    <citation type="submission" date="2024-01" db="EMBL/GenBank/DDBJ databases">
        <title>A telomere-to-telomere, gap-free genome of sweet tea (Lithocarpus litseifolius).</title>
        <authorList>
            <person name="Zhou J."/>
        </authorList>
    </citation>
    <scope>NUCLEOTIDE SEQUENCE [LARGE SCALE GENOMIC DNA]</scope>
    <source>
        <strain evidence="2">Zhou-2022a</strain>
        <tissue evidence="2">Leaf</tissue>
    </source>
</reference>
<organism evidence="2 3">
    <name type="scientific">Lithocarpus litseifolius</name>
    <dbReference type="NCBI Taxonomy" id="425828"/>
    <lineage>
        <taxon>Eukaryota</taxon>
        <taxon>Viridiplantae</taxon>
        <taxon>Streptophyta</taxon>
        <taxon>Embryophyta</taxon>
        <taxon>Tracheophyta</taxon>
        <taxon>Spermatophyta</taxon>
        <taxon>Magnoliopsida</taxon>
        <taxon>eudicotyledons</taxon>
        <taxon>Gunneridae</taxon>
        <taxon>Pentapetalae</taxon>
        <taxon>rosids</taxon>
        <taxon>fabids</taxon>
        <taxon>Fagales</taxon>
        <taxon>Fagaceae</taxon>
        <taxon>Lithocarpus</taxon>
    </lineage>
</organism>
<dbReference type="Proteomes" id="UP001459277">
    <property type="component" value="Unassembled WGS sequence"/>
</dbReference>
<dbReference type="AlphaFoldDB" id="A0AAW2C5Y3"/>
<accession>A0AAW2C5Y3</accession>
<dbReference type="PANTHER" id="PTHR35729:SF1">
    <property type="entry name" value="T1B9.12 PROTEIN"/>
    <property type="match status" value="1"/>
</dbReference>
<evidence type="ECO:0000313" key="2">
    <source>
        <dbReference type="EMBL" id="KAK9993101.1"/>
    </source>
</evidence>
<proteinExistence type="predicted"/>
<feature type="region of interest" description="Disordered" evidence="1">
    <location>
        <begin position="127"/>
        <end position="172"/>
    </location>
</feature>
<name>A0AAW2C5Y3_9ROSI</name>
<sequence>MNPSIRKLKKLNLATPCPDKYNYVGFGFVFDSQNNDFKILRLCILSPDLNDESFHKIMVPHWVHKFYGCIDKGELLIKNDVKVVSIYPESLNQNILAIKDVDWLAHIANLVESLVLLDENRRSSEVQSSSSSLEVSEMQHGYSSEAETVYSAETAESRNYTSPREGKFQQVG</sequence>
<keyword evidence="3" id="KW-1185">Reference proteome</keyword>
<feature type="compositionally biased region" description="Low complexity" evidence="1">
    <location>
        <begin position="127"/>
        <end position="136"/>
    </location>
</feature>
<dbReference type="EMBL" id="JAZDWU010000008">
    <property type="protein sequence ID" value="KAK9993101.1"/>
    <property type="molecule type" value="Genomic_DNA"/>
</dbReference>
<comment type="caution">
    <text evidence="2">The sequence shown here is derived from an EMBL/GenBank/DDBJ whole genome shotgun (WGS) entry which is preliminary data.</text>
</comment>
<dbReference type="PANTHER" id="PTHR35729">
    <property type="entry name" value="T1B9.12 PROTEIN"/>
    <property type="match status" value="1"/>
</dbReference>
<evidence type="ECO:0000256" key="1">
    <source>
        <dbReference type="SAM" id="MobiDB-lite"/>
    </source>
</evidence>
<evidence type="ECO:0000313" key="3">
    <source>
        <dbReference type="Proteomes" id="UP001459277"/>
    </source>
</evidence>
<protein>
    <submittedName>
        <fullName evidence="2">Uncharacterized protein</fullName>
    </submittedName>
</protein>
<gene>
    <name evidence="2" type="ORF">SO802_022804</name>
</gene>